<accession>A0A8J5QE92</accession>
<feature type="compositionally biased region" description="Basic and acidic residues" evidence="1">
    <location>
        <begin position="1"/>
        <end position="14"/>
    </location>
</feature>
<gene>
    <name evidence="2" type="ORF">J8A68_002082</name>
</gene>
<dbReference type="OrthoDB" id="2163284at2759"/>
<protein>
    <submittedName>
        <fullName evidence="2">Uncharacterized protein</fullName>
    </submittedName>
</protein>
<proteinExistence type="predicted"/>
<sequence>MESTSERQELHPDESNGLIPQPNHQQQTPHLCNLSKQDKIDKIIELKYKIDSLINNIRDSKSVCDKYDNEIQYFQEYIGGLMKK</sequence>
<dbReference type="AlphaFoldDB" id="A0A8J5QE92"/>
<feature type="region of interest" description="Disordered" evidence="1">
    <location>
        <begin position="1"/>
        <end position="31"/>
    </location>
</feature>
<reference evidence="2 3" key="1">
    <citation type="journal article" date="2021" name="DNA Res.">
        <title>Genome analysis of Candida subhashii reveals its hybrid nature and dual mitochondrial genome conformations.</title>
        <authorList>
            <person name="Mixao V."/>
            <person name="Hegedusova E."/>
            <person name="Saus E."/>
            <person name="Pryszcz L.P."/>
            <person name="Cillingova A."/>
            <person name="Nosek J."/>
            <person name="Gabaldon T."/>
        </authorList>
    </citation>
    <scope>NUCLEOTIDE SEQUENCE [LARGE SCALE GENOMIC DNA]</scope>
    <source>
        <strain evidence="2 3">CBS 10753</strain>
    </source>
</reference>
<evidence type="ECO:0000256" key="1">
    <source>
        <dbReference type="SAM" id="MobiDB-lite"/>
    </source>
</evidence>
<dbReference type="EMBL" id="JAGSYN010000094">
    <property type="protein sequence ID" value="KAG7664409.1"/>
    <property type="molecule type" value="Genomic_DNA"/>
</dbReference>
<evidence type="ECO:0000313" key="3">
    <source>
        <dbReference type="Proteomes" id="UP000694255"/>
    </source>
</evidence>
<name>A0A8J5QE92_9ASCO</name>
<comment type="caution">
    <text evidence="2">The sequence shown here is derived from an EMBL/GenBank/DDBJ whole genome shotgun (WGS) entry which is preliminary data.</text>
</comment>
<evidence type="ECO:0000313" key="2">
    <source>
        <dbReference type="EMBL" id="KAG7664409.1"/>
    </source>
</evidence>
<keyword evidence="3" id="KW-1185">Reference proteome</keyword>
<dbReference type="RefSeq" id="XP_049264641.1">
    <property type="nucleotide sequence ID" value="XM_049405795.1"/>
</dbReference>
<dbReference type="GeneID" id="73468883"/>
<organism evidence="2 3">
    <name type="scientific">[Candida] subhashii</name>
    <dbReference type="NCBI Taxonomy" id="561895"/>
    <lineage>
        <taxon>Eukaryota</taxon>
        <taxon>Fungi</taxon>
        <taxon>Dikarya</taxon>
        <taxon>Ascomycota</taxon>
        <taxon>Saccharomycotina</taxon>
        <taxon>Pichiomycetes</taxon>
        <taxon>Debaryomycetaceae</taxon>
        <taxon>Spathaspora</taxon>
    </lineage>
</organism>
<dbReference type="Proteomes" id="UP000694255">
    <property type="component" value="Unassembled WGS sequence"/>
</dbReference>